<name>A0A7V2WL54_9BACT</name>
<gene>
    <name evidence="1" type="ORF">ENJ74_00590</name>
</gene>
<proteinExistence type="predicted"/>
<dbReference type="Proteomes" id="UP000885722">
    <property type="component" value="Unassembled WGS sequence"/>
</dbReference>
<dbReference type="SUPFAM" id="SSF52833">
    <property type="entry name" value="Thioredoxin-like"/>
    <property type="match status" value="1"/>
</dbReference>
<sequence length="69" mass="7576">MKKIGILFFTILLFAGLLQAKEPAPGLTLTTLSGKKLLVRGTANGLEIDKYKGKILFLEFWGTHCPPCL</sequence>
<feature type="non-terminal residue" evidence="1">
    <location>
        <position position="69"/>
    </location>
</feature>
<dbReference type="Gene3D" id="3.40.30.10">
    <property type="entry name" value="Glutaredoxin"/>
    <property type="match status" value="1"/>
</dbReference>
<organism evidence="1">
    <name type="scientific">Nitratifractor salsuginis</name>
    <dbReference type="NCBI Taxonomy" id="269261"/>
    <lineage>
        <taxon>Bacteria</taxon>
        <taxon>Pseudomonadati</taxon>
        <taxon>Campylobacterota</taxon>
        <taxon>Epsilonproteobacteria</taxon>
        <taxon>Campylobacterales</taxon>
        <taxon>Sulfurovaceae</taxon>
        <taxon>Nitratifractor</taxon>
    </lineage>
</organism>
<evidence type="ECO:0000313" key="1">
    <source>
        <dbReference type="EMBL" id="HFC03343.1"/>
    </source>
</evidence>
<accession>A0A7V2WL54</accession>
<dbReference type="AlphaFoldDB" id="A0A7V2WL54"/>
<protein>
    <submittedName>
        <fullName evidence="1">TlpA family protein disulfide reductase</fullName>
    </submittedName>
</protein>
<dbReference type="EMBL" id="DRNO01000040">
    <property type="protein sequence ID" value="HFC03343.1"/>
    <property type="molecule type" value="Genomic_DNA"/>
</dbReference>
<dbReference type="InterPro" id="IPR036249">
    <property type="entry name" value="Thioredoxin-like_sf"/>
</dbReference>
<comment type="caution">
    <text evidence="1">The sequence shown here is derived from an EMBL/GenBank/DDBJ whole genome shotgun (WGS) entry which is preliminary data.</text>
</comment>
<reference evidence="1" key="1">
    <citation type="journal article" date="2020" name="mSystems">
        <title>Genome- and Community-Level Interaction Insights into Carbon Utilization and Element Cycling Functions of Hydrothermarchaeota in Hydrothermal Sediment.</title>
        <authorList>
            <person name="Zhou Z."/>
            <person name="Liu Y."/>
            <person name="Xu W."/>
            <person name="Pan J."/>
            <person name="Luo Z.H."/>
            <person name="Li M."/>
        </authorList>
    </citation>
    <scope>NUCLEOTIDE SEQUENCE [LARGE SCALE GENOMIC DNA]</scope>
    <source>
        <strain evidence="1">HyVt-513</strain>
    </source>
</reference>